<gene>
    <name evidence="16" type="ORF">V2H41_03220</name>
</gene>
<evidence type="ECO:0000256" key="8">
    <source>
        <dbReference type="ARBA" id="ARBA00022576"/>
    </source>
</evidence>
<evidence type="ECO:0000256" key="9">
    <source>
        <dbReference type="ARBA" id="ARBA00022605"/>
    </source>
</evidence>
<comment type="similarity">
    <text evidence="6">Belongs to the class-IV pyridoxal-phosphate-dependent aminotransferase family.</text>
</comment>
<comment type="pathway">
    <text evidence="3">Amino-acid biosynthesis; L-isoleucine biosynthesis; L-isoleucine from 2-oxobutanoate: step 4/4.</text>
</comment>
<comment type="catalytic activity">
    <reaction evidence="15">
        <text>L-leucine + 2-oxoglutarate = 4-methyl-2-oxopentanoate + L-glutamate</text>
        <dbReference type="Rhea" id="RHEA:18321"/>
        <dbReference type="ChEBI" id="CHEBI:16810"/>
        <dbReference type="ChEBI" id="CHEBI:17865"/>
        <dbReference type="ChEBI" id="CHEBI:29985"/>
        <dbReference type="ChEBI" id="CHEBI:57427"/>
        <dbReference type="EC" id="2.6.1.42"/>
    </reaction>
</comment>
<evidence type="ECO:0000256" key="14">
    <source>
        <dbReference type="ARBA" id="ARBA00048798"/>
    </source>
</evidence>
<dbReference type="SUPFAM" id="SSF56752">
    <property type="entry name" value="D-aminoacid aminotransferase-like PLP-dependent enzymes"/>
    <property type="match status" value="1"/>
</dbReference>
<comment type="catalytic activity">
    <reaction evidence="14">
        <text>L-isoleucine + 2-oxoglutarate = (S)-3-methyl-2-oxopentanoate + L-glutamate</text>
        <dbReference type="Rhea" id="RHEA:24801"/>
        <dbReference type="ChEBI" id="CHEBI:16810"/>
        <dbReference type="ChEBI" id="CHEBI:29985"/>
        <dbReference type="ChEBI" id="CHEBI:35146"/>
        <dbReference type="ChEBI" id="CHEBI:58045"/>
        <dbReference type="EC" id="2.6.1.42"/>
    </reaction>
</comment>
<dbReference type="PANTHER" id="PTHR11825">
    <property type="entry name" value="SUBGROUP IIII AMINOTRANSFERASE"/>
    <property type="match status" value="1"/>
</dbReference>
<evidence type="ECO:0000256" key="4">
    <source>
        <dbReference type="ARBA" id="ARBA00004931"/>
    </source>
</evidence>
<keyword evidence="8 16" id="KW-0032">Aminotransferase</keyword>
<evidence type="ECO:0000256" key="2">
    <source>
        <dbReference type="ARBA" id="ARBA00003109"/>
    </source>
</evidence>
<dbReference type="InterPro" id="IPR043132">
    <property type="entry name" value="BCAT-like_C"/>
</dbReference>
<keyword evidence="9" id="KW-0028">Amino-acid biosynthesis</keyword>
<evidence type="ECO:0000313" key="16">
    <source>
        <dbReference type="EMBL" id="MEE6186273.1"/>
    </source>
</evidence>
<keyword evidence="10 16" id="KW-0808">Transferase</keyword>
<evidence type="ECO:0000256" key="1">
    <source>
        <dbReference type="ARBA" id="ARBA00001933"/>
    </source>
</evidence>
<evidence type="ECO:0000313" key="17">
    <source>
        <dbReference type="Proteomes" id="UP001357452"/>
    </source>
</evidence>
<protein>
    <recommendedName>
        <fullName evidence="7">branched-chain-amino-acid transaminase</fullName>
        <ecNumber evidence="7">2.6.1.42</ecNumber>
    </recommendedName>
</protein>
<evidence type="ECO:0000256" key="11">
    <source>
        <dbReference type="ARBA" id="ARBA00022898"/>
    </source>
</evidence>
<dbReference type="InterPro" id="IPR005786">
    <property type="entry name" value="B_amino_transII"/>
</dbReference>
<comment type="caution">
    <text evidence="16">The sequence shown here is derived from an EMBL/GenBank/DDBJ whole genome shotgun (WGS) entry which is preliminary data.</text>
</comment>
<organism evidence="16 17">
    <name type="scientific">Niabella digestorum</name>
    <dbReference type="NCBI Taxonomy" id="3117701"/>
    <lineage>
        <taxon>Bacteria</taxon>
        <taxon>Pseudomonadati</taxon>
        <taxon>Bacteroidota</taxon>
        <taxon>Chitinophagia</taxon>
        <taxon>Chitinophagales</taxon>
        <taxon>Chitinophagaceae</taxon>
        <taxon>Niabella</taxon>
    </lineage>
</organism>
<reference evidence="16 17" key="1">
    <citation type="submission" date="2024-01" db="EMBL/GenBank/DDBJ databases">
        <title>Niabella digestum sp. nov., isolated from waste digestion system.</title>
        <authorList>
            <person name="Zhang L."/>
        </authorList>
    </citation>
    <scope>NUCLEOTIDE SEQUENCE [LARGE SCALE GENOMIC DNA]</scope>
    <source>
        <strain evidence="16 17">A18</strain>
    </source>
</reference>
<keyword evidence="11" id="KW-0663">Pyridoxal phosphate</keyword>
<dbReference type="NCBIfam" id="NF009897">
    <property type="entry name" value="PRK13357.1"/>
    <property type="match status" value="1"/>
</dbReference>
<evidence type="ECO:0000256" key="15">
    <source>
        <dbReference type="ARBA" id="ARBA00049229"/>
    </source>
</evidence>
<keyword evidence="17" id="KW-1185">Reference proteome</keyword>
<evidence type="ECO:0000256" key="12">
    <source>
        <dbReference type="ARBA" id="ARBA00023304"/>
    </source>
</evidence>
<comment type="pathway">
    <text evidence="5">Amino-acid biosynthesis; L-leucine biosynthesis; L-leucine from 3-methyl-2-oxobutanoate: step 4/4.</text>
</comment>
<evidence type="ECO:0000256" key="3">
    <source>
        <dbReference type="ARBA" id="ARBA00004824"/>
    </source>
</evidence>
<dbReference type="Gene3D" id="3.20.10.10">
    <property type="entry name" value="D-amino Acid Aminotransferase, subunit A, domain 2"/>
    <property type="match status" value="1"/>
</dbReference>
<evidence type="ECO:0000256" key="10">
    <source>
        <dbReference type="ARBA" id="ARBA00022679"/>
    </source>
</evidence>
<dbReference type="PIRSF" id="PIRSF006468">
    <property type="entry name" value="BCAT1"/>
    <property type="match status" value="1"/>
</dbReference>
<dbReference type="Gene3D" id="3.30.470.10">
    <property type="match status" value="1"/>
</dbReference>
<accession>A0ABU7RE59</accession>
<dbReference type="Proteomes" id="UP001357452">
    <property type="component" value="Unassembled WGS sequence"/>
</dbReference>
<dbReference type="InterPro" id="IPR033939">
    <property type="entry name" value="BCAT_family"/>
</dbReference>
<comment type="pathway">
    <text evidence="4">Amino-acid biosynthesis; L-valine biosynthesis; L-valine from pyruvate: step 4/4.</text>
</comment>
<comment type="cofactor">
    <cofactor evidence="1">
        <name>pyridoxal 5'-phosphate</name>
        <dbReference type="ChEBI" id="CHEBI:597326"/>
    </cofactor>
</comment>
<dbReference type="Pfam" id="PF01063">
    <property type="entry name" value="Aminotran_4"/>
    <property type="match status" value="1"/>
</dbReference>
<comment type="catalytic activity">
    <reaction evidence="13">
        <text>L-valine + 2-oxoglutarate = 3-methyl-2-oxobutanoate + L-glutamate</text>
        <dbReference type="Rhea" id="RHEA:24813"/>
        <dbReference type="ChEBI" id="CHEBI:11851"/>
        <dbReference type="ChEBI" id="CHEBI:16810"/>
        <dbReference type="ChEBI" id="CHEBI:29985"/>
        <dbReference type="ChEBI" id="CHEBI:57762"/>
        <dbReference type="EC" id="2.6.1.42"/>
    </reaction>
</comment>
<dbReference type="NCBIfam" id="TIGR01123">
    <property type="entry name" value="ilvE_II"/>
    <property type="match status" value="1"/>
</dbReference>
<dbReference type="PANTHER" id="PTHR11825:SF44">
    <property type="entry name" value="BRANCHED-CHAIN-AMINO-ACID AMINOTRANSFERASE"/>
    <property type="match status" value="1"/>
</dbReference>
<dbReference type="InterPro" id="IPR036038">
    <property type="entry name" value="Aminotransferase-like"/>
</dbReference>
<keyword evidence="12" id="KW-0100">Branched-chain amino acid biosynthesis</keyword>
<dbReference type="GO" id="GO:0004084">
    <property type="term" value="F:branched-chain-amino-acid transaminase activity"/>
    <property type="evidence" value="ECO:0007669"/>
    <property type="project" value="UniProtKB-EC"/>
</dbReference>
<sequence>MVEAMQIPVERVKESKLSQVDFNNLGFGKYFSDHMLEADWVNGEWKNVRIRPYEPLVYSPALSVLHYAQTIFEGQKAHKDENGNVHIFRPYENWKRMNRSAERMAMPQIPEEIFIEGMKQLIRLDKDFIPSGYDESLYIRPFMFATEETLGVKESSSYKFLIITGPVGAYFSAPARIYVEEKFTRAAPGGTGFAKTGGNYAASLLSSAEARKQGYDQVLWMDALEHKYVQEVGAMNIMFVIGDAIVTPDLSDGTILNGITRMSLLHLFREKGYKVEERKVSIDELVEAYKAGTLKEVFGCGTAATISHVRELKYKDLVMEFDVAQMTISAAMKKELLDYKENKLGDKYGWLVKV</sequence>
<proteinExistence type="inferred from homology"/>
<evidence type="ECO:0000256" key="5">
    <source>
        <dbReference type="ARBA" id="ARBA00005072"/>
    </source>
</evidence>
<dbReference type="EMBL" id="JAZGLY010000002">
    <property type="protein sequence ID" value="MEE6186273.1"/>
    <property type="molecule type" value="Genomic_DNA"/>
</dbReference>
<dbReference type="RefSeq" id="WP_330973683.1">
    <property type="nucleotide sequence ID" value="NZ_JAZGLY010000002.1"/>
</dbReference>
<dbReference type="InterPro" id="IPR001544">
    <property type="entry name" value="Aminotrans_IV"/>
</dbReference>
<dbReference type="InterPro" id="IPR043131">
    <property type="entry name" value="BCAT-like_N"/>
</dbReference>
<evidence type="ECO:0000256" key="7">
    <source>
        <dbReference type="ARBA" id="ARBA00013053"/>
    </source>
</evidence>
<name>A0ABU7RE59_9BACT</name>
<dbReference type="EC" id="2.6.1.42" evidence="7"/>
<comment type="function">
    <text evidence="2">Acts on leucine, isoleucine and valine.</text>
</comment>
<dbReference type="CDD" id="cd01557">
    <property type="entry name" value="BCAT_beta_family"/>
    <property type="match status" value="1"/>
</dbReference>
<evidence type="ECO:0000256" key="6">
    <source>
        <dbReference type="ARBA" id="ARBA00009320"/>
    </source>
</evidence>
<evidence type="ECO:0000256" key="13">
    <source>
        <dbReference type="ARBA" id="ARBA00048212"/>
    </source>
</evidence>